<dbReference type="GO" id="GO:0031625">
    <property type="term" value="F:ubiquitin protein ligase binding"/>
    <property type="evidence" value="ECO:0007669"/>
    <property type="project" value="InterPro"/>
</dbReference>
<dbReference type="InterPro" id="IPR036317">
    <property type="entry name" value="Cullin_homology_sf"/>
</dbReference>
<dbReference type="InterPro" id="IPR059120">
    <property type="entry name" value="Cullin-like_AB"/>
</dbReference>
<dbReference type="InterPro" id="IPR001373">
    <property type="entry name" value="Cullin_N"/>
</dbReference>
<name>A0A177AZD4_9BILA</name>
<dbReference type="Pfam" id="PF00888">
    <property type="entry name" value="Cullin"/>
    <property type="match status" value="1"/>
</dbReference>
<dbReference type="Proteomes" id="UP000078046">
    <property type="component" value="Unassembled WGS sequence"/>
</dbReference>
<evidence type="ECO:0000256" key="2">
    <source>
        <dbReference type="RuleBase" id="RU003829"/>
    </source>
</evidence>
<dbReference type="Gene3D" id="1.10.10.10">
    <property type="entry name" value="Winged helix-like DNA-binding domain superfamily/Winged helix DNA-binding domain"/>
    <property type="match status" value="1"/>
</dbReference>
<proteinExistence type="inferred from homology"/>
<gene>
    <name evidence="4" type="ORF">A3Q56_04901</name>
</gene>
<dbReference type="InterPro" id="IPR036390">
    <property type="entry name" value="WH_DNA-bd_sf"/>
</dbReference>
<dbReference type="OrthoDB" id="27073at2759"/>
<dbReference type="SMART" id="SM00884">
    <property type="entry name" value="Cullin_Nedd8"/>
    <property type="match status" value="1"/>
</dbReference>
<dbReference type="Pfam" id="PF10557">
    <property type="entry name" value="Cullin_Nedd8"/>
    <property type="match status" value="1"/>
</dbReference>
<reference evidence="4 5" key="1">
    <citation type="submission" date="2016-04" db="EMBL/GenBank/DDBJ databases">
        <title>The genome of Intoshia linei affirms orthonectids as highly simplified spiralians.</title>
        <authorList>
            <person name="Mikhailov K.V."/>
            <person name="Slusarev G.S."/>
            <person name="Nikitin M.A."/>
            <person name="Logacheva M.D."/>
            <person name="Penin A."/>
            <person name="Aleoshin V."/>
            <person name="Panchin Y.V."/>
        </authorList>
    </citation>
    <scope>NUCLEOTIDE SEQUENCE [LARGE SCALE GENOMIC DNA]</scope>
    <source>
        <strain evidence="4">Intl2013</strain>
        <tissue evidence="4">Whole animal</tissue>
    </source>
</reference>
<dbReference type="EMBL" id="LWCA01000679">
    <property type="protein sequence ID" value="OAF67365.1"/>
    <property type="molecule type" value="Genomic_DNA"/>
</dbReference>
<dbReference type="SMART" id="SM00182">
    <property type="entry name" value="CULLIN"/>
    <property type="match status" value="1"/>
</dbReference>
<dbReference type="SUPFAM" id="SSF46785">
    <property type="entry name" value="Winged helix' DNA-binding domain"/>
    <property type="match status" value="1"/>
</dbReference>
<feature type="domain" description="Cullin family profile" evidence="3">
    <location>
        <begin position="43"/>
        <end position="271"/>
    </location>
</feature>
<comment type="caution">
    <text evidence="4">The sequence shown here is derived from an EMBL/GenBank/DDBJ whole genome shotgun (WGS) entry which is preliminary data.</text>
</comment>
<sequence>MLKKCLQNNQILKSSFDRAARKFLNKNAITEYQLDHSKYDPNKSSEYLSRYIDIILQQSNKVKTGVITEEDIDPIMIVFKFLESRDVFQEYICRSLSKRLCRSELILDDGELLFIQKLKEVCGAEYTNKLKQLFEDWKTSKSYTQGKFKEYMQSQKSSGPEMNINVFRSSIWPYATNNVLIAPNEMKPYIRHFEKFYSDMYTNRKLNWINSHGRAEIVTHGFSKQFVFVVSSIEATVLLLFNNAELYTFQRIKKKVPVPEATLAQIMHIFVMSRLVVQIPASTGSRTEQIESINDATVFKIYNDYNNKKLRINLNVPIKNELKTDNNNINRHIDEDRKTLLQAIIVKFVKTNKVCSLADIVNESKRATIGHFQITDFYIKKVIDGLVDKEYLTRDEPNKEIYHYVA</sequence>
<dbReference type="PANTHER" id="PTHR11932">
    <property type="entry name" value="CULLIN"/>
    <property type="match status" value="1"/>
</dbReference>
<dbReference type="InterPro" id="IPR036388">
    <property type="entry name" value="WH-like_DNA-bd_sf"/>
</dbReference>
<accession>A0A177AZD4</accession>
<dbReference type="PROSITE" id="PS50069">
    <property type="entry name" value="CULLIN_2"/>
    <property type="match status" value="1"/>
</dbReference>
<dbReference type="InterPro" id="IPR045093">
    <property type="entry name" value="Cullin"/>
</dbReference>
<dbReference type="AlphaFoldDB" id="A0A177AZD4"/>
<comment type="similarity">
    <text evidence="1 2">Belongs to the cullin family.</text>
</comment>
<keyword evidence="5" id="KW-1185">Reference proteome</keyword>
<dbReference type="Gene3D" id="1.20.1310.10">
    <property type="entry name" value="Cullin Repeats"/>
    <property type="match status" value="1"/>
</dbReference>
<organism evidence="4 5">
    <name type="scientific">Intoshia linei</name>
    <dbReference type="NCBI Taxonomy" id="1819745"/>
    <lineage>
        <taxon>Eukaryota</taxon>
        <taxon>Metazoa</taxon>
        <taxon>Spiralia</taxon>
        <taxon>Lophotrochozoa</taxon>
        <taxon>Mesozoa</taxon>
        <taxon>Orthonectida</taxon>
        <taxon>Rhopaluridae</taxon>
        <taxon>Intoshia</taxon>
    </lineage>
</organism>
<dbReference type="GO" id="GO:0006511">
    <property type="term" value="P:ubiquitin-dependent protein catabolic process"/>
    <property type="evidence" value="ECO:0007669"/>
    <property type="project" value="InterPro"/>
</dbReference>
<dbReference type="Gene3D" id="3.30.230.130">
    <property type="entry name" value="Cullin, Chain C, Domain 2"/>
    <property type="match status" value="1"/>
</dbReference>
<protein>
    <recommendedName>
        <fullName evidence="3">Cullin family profile domain-containing protein</fullName>
    </recommendedName>
</protein>
<evidence type="ECO:0000259" key="3">
    <source>
        <dbReference type="PROSITE" id="PS50069"/>
    </source>
</evidence>
<dbReference type="InterPro" id="IPR016158">
    <property type="entry name" value="Cullin_homology"/>
</dbReference>
<dbReference type="SUPFAM" id="SSF75632">
    <property type="entry name" value="Cullin homology domain"/>
    <property type="match status" value="1"/>
</dbReference>
<evidence type="ECO:0000256" key="1">
    <source>
        <dbReference type="PROSITE-ProRule" id="PRU00330"/>
    </source>
</evidence>
<dbReference type="InterPro" id="IPR019559">
    <property type="entry name" value="Cullin_neddylation_domain"/>
</dbReference>
<evidence type="ECO:0000313" key="5">
    <source>
        <dbReference type="Proteomes" id="UP000078046"/>
    </source>
</evidence>
<evidence type="ECO:0000313" key="4">
    <source>
        <dbReference type="EMBL" id="OAF67365.1"/>
    </source>
</evidence>
<dbReference type="Pfam" id="PF26557">
    <property type="entry name" value="Cullin_AB"/>
    <property type="match status" value="1"/>
</dbReference>